<evidence type="ECO:0008006" key="3">
    <source>
        <dbReference type="Google" id="ProtNLM"/>
    </source>
</evidence>
<comment type="caution">
    <text evidence="1">The sequence shown here is derived from an EMBL/GenBank/DDBJ whole genome shotgun (WGS) entry which is preliminary data.</text>
</comment>
<reference evidence="1" key="1">
    <citation type="submission" date="2020-04" db="EMBL/GenBank/DDBJ databases">
        <authorList>
            <person name="Zhang T."/>
        </authorList>
    </citation>
    <scope>NUCLEOTIDE SEQUENCE</scope>
    <source>
        <strain evidence="1">HKST-UBA12</strain>
    </source>
</reference>
<gene>
    <name evidence="1" type="ORF">KC640_00005</name>
</gene>
<dbReference type="AlphaFoldDB" id="A0A955I8T8"/>
<dbReference type="EMBL" id="JAGQLI010000001">
    <property type="protein sequence ID" value="MCA9378788.1"/>
    <property type="molecule type" value="Genomic_DNA"/>
</dbReference>
<organism evidence="1 2">
    <name type="scientific">Candidatus Dojkabacteria bacterium</name>
    <dbReference type="NCBI Taxonomy" id="2099670"/>
    <lineage>
        <taxon>Bacteria</taxon>
        <taxon>Candidatus Dojkabacteria</taxon>
    </lineage>
</organism>
<dbReference type="Proteomes" id="UP000760819">
    <property type="component" value="Unassembled WGS sequence"/>
</dbReference>
<dbReference type="InterPro" id="IPR036116">
    <property type="entry name" value="FN3_sf"/>
</dbReference>
<dbReference type="SUPFAM" id="SSF49265">
    <property type="entry name" value="Fibronectin type III"/>
    <property type="match status" value="1"/>
</dbReference>
<feature type="non-terminal residue" evidence="1">
    <location>
        <position position="466"/>
    </location>
</feature>
<evidence type="ECO:0000313" key="1">
    <source>
        <dbReference type="EMBL" id="MCA9378788.1"/>
    </source>
</evidence>
<evidence type="ECO:0000313" key="2">
    <source>
        <dbReference type="Proteomes" id="UP000760819"/>
    </source>
</evidence>
<name>A0A955I8T8_9BACT</name>
<dbReference type="InterPro" id="IPR013783">
    <property type="entry name" value="Ig-like_fold"/>
</dbReference>
<protein>
    <recommendedName>
        <fullName evidence="3">Fibronectin type-III domain-containing protein</fullName>
    </recommendedName>
</protein>
<dbReference type="Gene3D" id="2.60.40.10">
    <property type="entry name" value="Immunoglobulins"/>
    <property type="match status" value="1"/>
</dbReference>
<sequence>MSDTDQYVQYQITMTPNGATTPVFQDITVSYEASDLVPPTTNATNIAMMGVADGDWTNIEPTFTWTAGADNVGGSGLLGYCIALDEADIASPNTLDPAITAGKLAGIDDGVGSNACPFIATGTSLNLSSLTGLTLTSGKQYYFSIKAVDIPGNIWTGPAGQFQELISFKYDDTPPSNPGFISLPANFISSKDFTFTWPTLGPDAPSDAHSGLAGIQYRIGNTGVWYGDVHNGAEDLGDLLVNDGSYTSDPTTDYPNLVEGNNYIYVRSWDVLGNVTTTYTTGVIKINTVAPSQVNNLAVTPLDNTVNSYAFSWTPPNTYTGQLSNITYCYTVNTLPSVATCNYTAAGVTSLIADAYATQPGTNVMYVVARDEAFNINYDTYASVQFSYSGSAPGIPTNMDVADISIKATSSWKLALTWDAPVNVGAGISAYRVYRSTTSTSCSTDPSGFTQVGSSSNSSYVDSGLT</sequence>
<accession>A0A955I8T8</accession>
<reference evidence="1" key="2">
    <citation type="journal article" date="2021" name="Microbiome">
        <title>Successional dynamics and alternative stable states in a saline activated sludge microbial community over 9 years.</title>
        <authorList>
            <person name="Wang Y."/>
            <person name="Ye J."/>
            <person name="Ju F."/>
            <person name="Liu L."/>
            <person name="Boyd J.A."/>
            <person name="Deng Y."/>
            <person name="Parks D.H."/>
            <person name="Jiang X."/>
            <person name="Yin X."/>
            <person name="Woodcroft B.J."/>
            <person name="Tyson G.W."/>
            <person name="Hugenholtz P."/>
            <person name="Polz M.F."/>
            <person name="Zhang T."/>
        </authorList>
    </citation>
    <scope>NUCLEOTIDE SEQUENCE</scope>
    <source>
        <strain evidence="1">HKST-UBA12</strain>
    </source>
</reference>
<proteinExistence type="predicted"/>